<feature type="domain" description="Phospholipase/carboxylesterase/thioesterase" evidence="3">
    <location>
        <begin position="22"/>
        <end position="203"/>
    </location>
</feature>
<accession>A0A975ATV9</accession>
<dbReference type="SUPFAM" id="SSF53474">
    <property type="entry name" value="alpha/beta-Hydrolases"/>
    <property type="match status" value="1"/>
</dbReference>
<evidence type="ECO:0000313" key="4">
    <source>
        <dbReference type="EMBL" id="QSX79748.1"/>
    </source>
</evidence>
<reference evidence="4 5" key="1">
    <citation type="submission" date="2021-03" db="EMBL/GenBank/DDBJ databases">
        <title>Lysobacter sp. nov. isolated from soil of gangwondo yeongwol, south Korea.</title>
        <authorList>
            <person name="Kim K.R."/>
            <person name="Kim K.H."/>
            <person name="Jeon C.O."/>
        </authorList>
    </citation>
    <scope>NUCLEOTIDE SEQUENCE [LARGE SCALE GENOMIC DNA]</scope>
    <source>
        <strain evidence="4 5">R19</strain>
    </source>
</reference>
<name>A0A975ATV9_9GAMM</name>
<dbReference type="Pfam" id="PF02230">
    <property type="entry name" value="Abhydrolase_2"/>
    <property type="match status" value="1"/>
</dbReference>
<dbReference type="Gene3D" id="3.40.50.1820">
    <property type="entry name" value="alpha/beta hydrolase"/>
    <property type="match status" value="1"/>
</dbReference>
<dbReference type="EMBL" id="CP071518">
    <property type="protein sequence ID" value="QSX79748.1"/>
    <property type="molecule type" value="Genomic_DNA"/>
</dbReference>
<keyword evidence="5" id="KW-1185">Reference proteome</keyword>
<evidence type="ECO:0000313" key="5">
    <source>
        <dbReference type="Proteomes" id="UP000639274"/>
    </source>
</evidence>
<evidence type="ECO:0000256" key="1">
    <source>
        <dbReference type="ARBA" id="ARBA00006499"/>
    </source>
</evidence>
<dbReference type="InterPro" id="IPR050565">
    <property type="entry name" value="LYPA1-2/EST-like"/>
</dbReference>
<dbReference type="KEGG" id="lsf:I8J32_007915"/>
<proteinExistence type="inferred from homology"/>
<dbReference type="Proteomes" id="UP000639274">
    <property type="component" value="Chromosome"/>
</dbReference>
<protein>
    <submittedName>
        <fullName evidence="4">Phospholipase</fullName>
    </submittedName>
</protein>
<dbReference type="PANTHER" id="PTHR10655:SF17">
    <property type="entry name" value="LYSOPHOSPHOLIPASE-LIKE PROTEIN 1"/>
    <property type="match status" value="1"/>
</dbReference>
<dbReference type="InterPro" id="IPR029058">
    <property type="entry name" value="AB_hydrolase_fold"/>
</dbReference>
<sequence length="221" mass="23533">MTAALRTDRELPYRYLGATATPRRLLVLAHGVGGNETNLAGLATRAADDVGVVLVRAPLTLGPGQHAWFPVEFGPQGPRPDLAAAETSRQRLARFVGELQADHGIAPAGTVLAGFSQGGIMSASVALTRPELLAGFGILAGRILPELAPMIAAPDALRGLQGFVGHGRDDTKLTLDWAQRADAWLTQLGITHETRVYPGDHGLPDDMQADFMRWFDGLTRA</sequence>
<comment type="similarity">
    <text evidence="1">Belongs to the AB hydrolase superfamily. AB hydrolase 2 family.</text>
</comment>
<keyword evidence="2" id="KW-0378">Hydrolase</keyword>
<evidence type="ECO:0000256" key="2">
    <source>
        <dbReference type="ARBA" id="ARBA00022801"/>
    </source>
</evidence>
<dbReference type="AlphaFoldDB" id="A0A975ATV9"/>
<dbReference type="InterPro" id="IPR003140">
    <property type="entry name" value="PLipase/COase/thioEstase"/>
</dbReference>
<gene>
    <name evidence="4" type="ORF">I8J32_007915</name>
</gene>
<dbReference type="RefSeq" id="WP_200610436.1">
    <property type="nucleotide sequence ID" value="NZ_CP071518.1"/>
</dbReference>
<organism evidence="4 5">
    <name type="scientific">Agrilutibacter solisilvae</name>
    <dbReference type="NCBI Taxonomy" id="2763317"/>
    <lineage>
        <taxon>Bacteria</taxon>
        <taxon>Pseudomonadati</taxon>
        <taxon>Pseudomonadota</taxon>
        <taxon>Gammaproteobacteria</taxon>
        <taxon>Lysobacterales</taxon>
        <taxon>Lysobacteraceae</taxon>
        <taxon>Agrilutibacter</taxon>
    </lineage>
</organism>
<dbReference type="PANTHER" id="PTHR10655">
    <property type="entry name" value="LYSOPHOSPHOLIPASE-RELATED"/>
    <property type="match status" value="1"/>
</dbReference>
<evidence type="ECO:0000259" key="3">
    <source>
        <dbReference type="Pfam" id="PF02230"/>
    </source>
</evidence>
<dbReference type="GO" id="GO:0016787">
    <property type="term" value="F:hydrolase activity"/>
    <property type="evidence" value="ECO:0007669"/>
    <property type="project" value="UniProtKB-KW"/>
</dbReference>